<evidence type="ECO:0000256" key="1">
    <source>
        <dbReference type="ARBA" id="ARBA00022553"/>
    </source>
</evidence>
<dbReference type="InterPro" id="IPR001789">
    <property type="entry name" value="Sig_transdc_resp-reg_receiver"/>
</dbReference>
<dbReference type="SUPFAM" id="SSF52172">
    <property type="entry name" value="CheY-like"/>
    <property type="match status" value="1"/>
</dbReference>
<evidence type="ECO:0000259" key="7">
    <source>
        <dbReference type="PROSITE" id="PS51755"/>
    </source>
</evidence>
<dbReference type="Gene3D" id="1.10.10.10">
    <property type="entry name" value="Winged helix-like DNA-binding domain superfamily/Winged helix DNA-binding domain"/>
    <property type="match status" value="1"/>
</dbReference>
<dbReference type="Pfam" id="PF00486">
    <property type="entry name" value="Trans_reg_C"/>
    <property type="match status" value="1"/>
</dbReference>
<feature type="domain" description="OmpR/PhoB-type" evidence="7">
    <location>
        <begin position="133"/>
        <end position="232"/>
    </location>
</feature>
<feature type="domain" description="Response regulatory" evidence="6">
    <location>
        <begin position="4"/>
        <end position="120"/>
    </location>
</feature>
<keyword evidence="3 5" id="KW-0238">DNA-binding</keyword>
<feature type="DNA-binding region" description="OmpR/PhoB-type" evidence="5">
    <location>
        <begin position="133"/>
        <end position="232"/>
    </location>
</feature>
<dbReference type="RefSeq" id="WP_105738246.1">
    <property type="nucleotide sequence ID" value="NZ_PVBT01000012.1"/>
</dbReference>
<protein>
    <submittedName>
        <fullName evidence="8">DNA-binding response regulator</fullName>
    </submittedName>
</protein>
<dbReference type="EMBL" id="PVBT01000012">
    <property type="protein sequence ID" value="PRD49497.1"/>
    <property type="molecule type" value="Genomic_DNA"/>
</dbReference>
<dbReference type="Gene3D" id="3.40.50.2300">
    <property type="match status" value="1"/>
</dbReference>
<dbReference type="Proteomes" id="UP000238563">
    <property type="component" value="Unassembled WGS sequence"/>
</dbReference>
<proteinExistence type="predicted"/>
<evidence type="ECO:0000313" key="8">
    <source>
        <dbReference type="EMBL" id="PRD49497.1"/>
    </source>
</evidence>
<accession>A0A2S9J9X5</accession>
<dbReference type="SMART" id="SM00862">
    <property type="entry name" value="Trans_reg_C"/>
    <property type="match status" value="1"/>
</dbReference>
<evidence type="ECO:0000256" key="4">
    <source>
        <dbReference type="PROSITE-ProRule" id="PRU00169"/>
    </source>
</evidence>
<dbReference type="AlphaFoldDB" id="A0A2S9J9X5"/>
<dbReference type="PANTHER" id="PTHR48111">
    <property type="entry name" value="REGULATOR OF RPOS"/>
    <property type="match status" value="1"/>
</dbReference>
<name>A0A2S9J9X5_9HYPH</name>
<dbReference type="InterPro" id="IPR039420">
    <property type="entry name" value="WalR-like"/>
</dbReference>
<dbReference type="GO" id="GO:0006355">
    <property type="term" value="P:regulation of DNA-templated transcription"/>
    <property type="evidence" value="ECO:0007669"/>
    <property type="project" value="InterPro"/>
</dbReference>
<dbReference type="GO" id="GO:0032993">
    <property type="term" value="C:protein-DNA complex"/>
    <property type="evidence" value="ECO:0007669"/>
    <property type="project" value="TreeGrafter"/>
</dbReference>
<feature type="modified residue" description="4-aspartylphosphate" evidence="4">
    <location>
        <position position="53"/>
    </location>
</feature>
<evidence type="ECO:0000256" key="2">
    <source>
        <dbReference type="ARBA" id="ARBA00023012"/>
    </source>
</evidence>
<dbReference type="CDD" id="cd00383">
    <property type="entry name" value="trans_reg_C"/>
    <property type="match status" value="1"/>
</dbReference>
<evidence type="ECO:0000256" key="3">
    <source>
        <dbReference type="ARBA" id="ARBA00023125"/>
    </source>
</evidence>
<keyword evidence="1 4" id="KW-0597">Phosphoprotein</keyword>
<evidence type="ECO:0000256" key="5">
    <source>
        <dbReference type="PROSITE-ProRule" id="PRU01091"/>
    </source>
</evidence>
<dbReference type="PROSITE" id="PS51755">
    <property type="entry name" value="OMPR_PHOB"/>
    <property type="match status" value="1"/>
</dbReference>
<organism evidence="8 9">
    <name type="scientific">Phyllobacterium myrsinacearum</name>
    <dbReference type="NCBI Taxonomy" id="28101"/>
    <lineage>
        <taxon>Bacteria</taxon>
        <taxon>Pseudomonadati</taxon>
        <taxon>Pseudomonadota</taxon>
        <taxon>Alphaproteobacteria</taxon>
        <taxon>Hyphomicrobiales</taxon>
        <taxon>Phyllobacteriaceae</taxon>
        <taxon>Phyllobacterium</taxon>
    </lineage>
</organism>
<dbReference type="PANTHER" id="PTHR48111:SF40">
    <property type="entry name" value="PHOSPHATE REGULON TRANSCRIPTIONAL REGULATORY PROTEIN PHOB"/>
    <property type="match status" value="1"/>
</dbReference>
<keyword evidence="2" id="KW-0902">Two-component regulatory system</keyword>
<dbReference type="InterPro" id="IPR001867">
    <property type="entry name" value="OmpR/PhoB-type_DNA-bd"/>
</dbReference>
<dbReference type="GO" id="GO:0000156">
    <property type="term" value="F:phosphorelay response regulator activity"/>
    <property type="evidence" value="ECO:0007669"/>
    <property type="project" value="TreeGrafter"/>
</dbReference>
<gene>
    <name evidence="8" type="ORF">C5750_25795</name>
</gene>
<evidence type="ECO:0000313" key="9">
    <source>
        <dbReference type="Proteomes" id="UP000238563"/>
    </source>
</evidence>
<dbReference type="SUPFAM" id="SSF46894">
    <property type="entry name" value="C-terminal effector domain of the bipartite response regulators"/>
    <property type="match status" value="1"/>
</dbReference>
<dbReference type="GO" id="GO:0000976">
    <property type="term" value="F:transcription cis-regulatory region binding"/>
    <property type="evidence" value="ECO:0007669"/>
    <property type="project" value="TreeGrafter"/>
</dbReference>
<sequence>MAPVIVICSHDAEFFLMLQHIFEAEGFRSEIAQTVDEAVRLEEAGNVAAIILDCEQDFKFAAEICAKFRSGQTGGKVPIIARVVSGCDKSYIGLLKAGVDQVFARPVAPQWFLSSLRTIVGPGRDCNRPGESKSRLSVGGLTILPDKFRVHRHDGKSIHLSPIEFKILCVVAQFPGKIFSREELVRAAWPENVHVEPRTVDVHIGRLRRLLKRETGMNLIRTIRSIGYAFVNDEASRAQS</sequence>
<dbReference type="OrthoDB" id="9803032at2"/>
<comment type="caution">
    <text evidence="8">The sequence shown here is derived from an EMBL/GenBank/DDBJ whole genome shotgun (WGS) entry which is preliminary data.</text>
</comment>
<reference evidence="8 9" key="1">
    <citation type="submission" date="2018-02" db="EMBL/GenBank/DDBJ databases">
        <title>The draft genome of Phyllobacterium myrsinacearum DSM5892.</title>
        <authorList>
            <person name="Li L."/>
            <person name="Liu L."/>
            <person name="Zhang X."/>
            <person name="Wang T."/>
        </authorList>
    </citation>
    <scope>NUCLEOTIDE SEQUENCE [LARGE SCALE GENOMIC DNA]</scope>
    <source>
        <strain evidence="8 9">DSM 5892</strain>
    </source>
</reference>
<dbReference type="PROSITE" id="PS50110">
    <property type="entry name" value="RESPONSE_REGULATORY"/>
    <property type="match status" value="1"/>
</dbReference>
<keyword evidence="9" id="KW-1185">Reference proteome</keyword>
<dbReference type="InterPro" id="IPR036388">
    <property type="entry name" value="WH-like_DNA-bd_sf"/>
</dbReference>
<evidence type="ECO:0000259" key="6">
    <source>
        <dbReference type="PROSITE" id="PS50110"/>
    </source>
</evidence>
<dbReference type="InterPro" id="IPR016032">
    <property type="entry name" value="Sig_transdc_resp-reg_C-effctor"/>
</dbReference>
<dbReference type="InterPro" id="IPR011006">
    <property type="entry name" value="CheY-like_superfamily"/>
</dbReference>
<dbReference type="GO" id="GO:0005829">
    <property type="term" value="C:cytosol"/>
    <property type="evidence" value="ECO:0007669"/>
    <property type="project" value="TreeGrafter"/>
</dbReference>